<evidence type="ECO:0000313" key="3">
    <source>
        <dbReference type="Proteomes" id="UP000325788"/>
    </source>
</evidence>
<dbReference type="EMBL" id="VXLD01000022">
    <property type="protein sequence ID" value="KAB1851349.1"/>
    <property type="molecule type" value="Genomic_DNA"/>
</dbReference>
<comment type="caution">
    <text evidence="2">The sequence shown here is derived from an EMBL/GenBank/DDBJ whole genome shotgun (WGS) entry which is preliminary data.</text>
</comment>
<name>A0A5N4W7B4_9GAMM</name>
<dbReference type="Proteomes" id="UP000325788">
    <property type="component" value="Unassembled WGS sequence"/>
</dbReference>
<sequence length="190" mass="21188">MKKLLQGALLPFGIFVAAISLLGCNQATEHDTQTANSTDVEEHSTSHNNPATELKNGNMIYVVRDVADMQLKAGDYVQQLKQTQTDLEQALADKDQQSLQTSVNALHQQLTDFNRALNSLDLKSQEVDSIRQNIMSTNQQVLDLPYLNGKVDLQSVDLHKIEQQMTSVQTEMLKLAKMLLSQPDFSEKSS</sequence>
<gene>
    <name evidence="2" type="ORF">F4W09_16640</name>
</gene>
<evidence type="ECO:0000256" key="1">
    <source>
        <dbReference type="SAM" id="MobiDB-lite"/>
    </source>
</evidence>
<reference evidence="2 3" key="1">
    <citation type="submission" date="2019-09" db="EMBL/GenBank/DDBJ databases">
        <title>Draft genome sequence of Acinetobacter tandoii W4-4-4 isolated from environmental water sample.</title>
        <authorList>
            <person name="Wee S.K."/>
            <person name="Yan B."/>
            <person name="Mustaffa S.B."/>
            <person name="Yap E.P.H."/>
        </authorList>
    </citation>
    <scope>NUCLEOTIDE SEQUENCE [LARGE SCALE GENOMIC DNA]</scope>
    <source>
        <strain evidence="2 3">W4-4-4</strain>
    </source>
</reference>
<dbReference type="PROSITE" id="PS51257">
    <property type="entry name" value="PROKAR_LIPOPROTEIN"/>
    <property type="match status" value="1"/>
</dbReference>
<evidence type="ECO:0000313" key="2">
    <source>
        <dbReference type="EMBL" id="KAB1851349.1"/>
    </source>
</evidence>
<proteinExistence type="predicted"/>
<protein>
    <recommendedName>
        <fullName evidence="4">Lipoprotein</fullName>
    </recommendedName>
</protein>
<evidence type="ECO:0008006" key="4">
    <source>
        <dbReference type="Google" id="ProtNLM"/>
    </source>
</evidence>
<organism evidence="2 3">
    <name type="scientific">Acinetobacter tandoii</name>
    <dbReference type="NCBI Taxonomy" id="202954"/>
    <lineage>
        <taxon>Bacteria</taxon>
        <taxon>Pseudomonadati</taxon>
        <taxon>Pseudomonadota</taxon>
        <taxon>Gammaproteobacteria</taxon>
        <taxon>Moraxellales</taxon>
        <taxon>Moraxellaceae</taxon>
        <taxon>Acinetobacter</taxon>
    </lineage>
</organism>
<feature type="region of interest" description="Disordered" evidence="1">
    <location>
        <begin position="32"/>
        <end position="53"/>
    </location>
</feature>
<dbReference type="RefSeq" id="WP_016165595.1">
    <property type="nucleotide sequence ID" value="NZ_BBNK01000028.1"/>
</dbReference>
<accession>A0A5N4W7B4</accession>
<dbReference type="AlphaFoldDB" id="A0A5N4W7B4"/>